<keyword evidence="4" id="KW-0677">Repeat</keyword>
<dbReference type="Pfam" id="PF13927">
    <property type="entry name" value="Ig_3"/>
    <property type="match status" value="3"/>
</dbReference>
<dbReference type="Gene3D" id="2.60.40.10">
    <property type="entry name" value="Immunoglobulins"/>
    <property type="match status" value="13"/>
</dbReference>
<dbReference type="CDD" id="cd00096">
    <property type="entry name" value="Ig"/>
    <property type="match status" value="1"/>
</dbReference>
<feature type="region of interest" description="Disordered" evidence="10">
    <location>
        <begin position="1339"/>
        <end position="1380"/>
    </location>
</feature>
<evidence type="ECO:0000259" key="12">
    <source>
        <dbReference type="PROSITE" id="PS50835"/>
    </source>
</evidence>
<keyword evidence="2 11" id="KW-0812">Transmembrane</keyword>
<reference evidence="14" key="1">
    <citation type="submission" date="2019-08" db="EMBL/GenBank/DDBJ databases">
        <title>The genome of the North American firefly Photinus pyralis.</title>
        <authorList>
            <consortium name="Photinus pyralis genome working group"/>
            <person name="Fallon T.R."/>
            <person name="Sander Lower S.E."/>
            <person name="Weng J.-K."/>
        </authorList>
    </citation>
    <scope>NUCLEOTIDE SEQUENCE</scope>
    <source>
        <strain evidence="14">TRF0915ILg1</strain>
        <tissue evidence="14">Whole body</tissue>
    </source>
</reference>
<dbReference type="PANTHER" id="PTHR13817:SF166">
    <property type="entry name" value="NEURONAL IGCAM-RELATED"/>
    <property type="match status" value="1"/>
</dbReference>
<evidence type="ECO:0000256" key="2">
    <source>
        <dbReference type="ARBA" id="ARBA00022692"/>
    </source>
</evidence>
<evidence type="ECO:0000256" key="1">
    <source>
        <dbReference type="ARBA" id="ARBA00004167"/>
    </source>
</evidence>
<dbReference type="InterPro" id="IPR013098">
    <property type="entry name" value="Ig_I-set"/>
</dbReference>
<feature type="domain" description="Ig-like" evidence="12">
    <location>
        <begin position="312"/>
        <end position="407"/>
    </location>
</feature>
<feature type="domain" description="Ig-like" evidence="12">
    <location>
        <begin position="217"/>
        <end position="307"/>
    </location>
</feature>
<sequence>MVEDGGEYTCTAENRAGKTSHSARLNVYGMPYIRLIPKVTAVAGETLQLKCPVAGYPIEEIHWERGGRELPDDLRQKVLPDGTLQINPVEKKADSGVYTCWARNKQGHSARRSGEVAVIVPPKVSPFYAEETLHVGDRASLTCSVTKGDLPLTISWHKDGRVVEPAQMVSVTQVDQYTSILLIESLTPDHNGNYSCVVRNLAAEVSHTQHLVVNVPPIIEPFSFQDGLSEGMRTRTVCGVSSGDPPLVVSWLKDGQPLTPALGVNVSALDPYSSLLSISSLDSRHSGDFTCVASNPAAEVRYTAKLQVKVPPRWLVEPVDVSVERNHHVSLHCQAQGVPTPTVIWKKATGSKSGDYEEVRDQMHTKLLGNGTLLLQHVKEDREGFYLCQADNGIGTGIGKVIQLRVNSSPYFSAPSRLVTVKKGDTATLHCDVNGDKPISVIWLRSGKTELNPSTNYRVHVKQDVTPDGVAAQLQIANADATDSGAYFCQASNMYGRDQQLVQLLVQEPPLSPQHLEAAMVSSRTINLKWQHKSGDSNEVFKFIVEYREIDRPWQHIELTESPLQYATLVEDLKPATRYIFRVIAEGPAGKSKPSAELVVRTEPQRPAGPPLNLSVRPVSSTELLVTWAPPIPDLRHGDIQGFNVGYRSVNMGAYNYTSITGDGEDGGGELLLGGLAKYVTYNIVVQAFNEVGPGPLTEPFTAQTMEDVPSAPPEDVRCAALTSQSLQVSWQPPPTEHCNGLLQGYKLTYEPVIDDSWRGSDDIETRKTTALTTVITGLRKFTNYSIQVLAFTKVGDGVYTAVAYCQTEEDVPGSPADVKVVVSSPQSLLISWLPPLEPNGVITKYFLYKRSMDGRKEVDHAKQTVSSQQTNYEAKGLQSHMEYQFWVTANTRIGEGQSSRVVSQVASGRIPARIISFGGRIVRPWRSSVALACSAVGIPRREWFRGEHIIKEGVDHKQQLLETGELLISNVQLTDSGNYTCQVDNGQGSDKLTYNLLVQVPPDAPLLYVSSATSSSVLLHWKAGSNGGAPISGFTLSYRKEHGDLAEVSLSRHSTSFELKGLLCGTSYHLYLTAHNKIGSSPASHPLQARTQGHPPGVPSANTFIFPNTTAVILRLHIWPDNGCPLLYFILQYRKASDSQWTLVSNALKPQRRTSITGLTSSTQYIVKVEAHNIAGFATEEFAFTTLPKEGDAPPPDLMKRGSDTPPFYADLKIIVPVIIIIILLLVAGATAVVCFKNHQEEDAKEQLDNQQNAEAQRERYYATIHKVALQAGEKIPETSEDISPYATFQLSEPSTLPQNTMLHSFMYHEHAITEGCASPPPATSSVQRNSPYYNIQKFQSSKGHGRRRASRKTDVDSDESDSDPDQLTSSRTESSNQLDMKHKHNFIYHGAQSSTSSDISPMSEQKSLPRRSRSRLTTGGYHKVDHPQDIYYRHCQWPKQLLQNEHRRNLRQIHRIDLN</sequence>
<dbReference type="SMART" id="SM00408">
    <property type="entry name" value="IGc2"/>
    <property type="match status" value="6"/>
</dbReference>
<keyword evidence="7 11" id="KW-0472">Membrane</keyword>
<dbReference type="PANTHER" id="PTHR13817">
    <property type="entry name" value="TITIN"/>
    <property type="match status" value="1"/>
</dbReference>
<feature type="domain" description="Ig-like" evidence="12">
    <location>
        <begin position="410"/>
        <end position="507"/>
    </location>
</feature>
<feature type="domain" description="Fibronectin type-III" evidence="13">
    <location>
        <begin position="815"/>
        <end position="911"/>
    </location>
</feature>
<dbReference type="FunFam" id="2.60.40.10:FF:000093">
    <property type="entry name" value="Down syndrome cell adhesion molecule, isoform B"/>
    <property type="match status" value="1"/>
</dbReference>
<evidence type="ECO:0000256" key="3">
    <source>
        <dbReference type="ARBA" id="ARBA00022729"/>
    </source>
</evidence>
<dbReference type="CDD" id="cd00063">
    <property type="entry name" value="FN3"/>
    <property type="match status" value="6"/>
</dbReference>
<dbReference type="GO" id="GO:0007155">
    <property type="term" value="P:cell adhesion"/>
    <property type="evidence" value="ECO:0007669"/>
    <property type="project" value="UniProtKB-KW"/>
</dbReference>
<keyword evidence="9" id="KW-0393">Immunoglobulin domain</keyword>
<accession>A0A8K0G4U3</accession>
<comment type="subcellular location">
    <subcellularLocation>
        <location evidence="1">Membrane</location>
        <topology evidence="1">Single-pass membrane protein</topology>
    </subcellularLocation>
</comment>
<dbReference type="InterPro" id="IPR003598">
    <property type="entry name" value="Ig_sub2"/>
</dbReference>
<evidence type="ECO:0000256" key="11">
    <source>
        <dbReference type="SAM" id="Phobius"/>
    </source>
</evidence>
<proteinExistence type="predicted"/>
<dbReference type="PROSITE" id="PS50853">
    <property type="entry name" value="FN3"/>
    <property type="match status" value="6"/>
</dbReference>
<dbReference type="FunFam" id="2.60.40.10:FF:000104">
    <property type="entry name" value="Down syndrome cell adhesion molecule b"/>
    <property type="match status" value="1"/>
</dbReference>
<dbReference type="InterPro" id="IPR003961">
    <property type="entry name" value="FN3_dom"/>
</dbReference>
<feature type="domain" description="Ig-like" evidence="12">
    <location>
        <begin position="122"/>
        <end position="206"/>
    </location>
</feature>
<evidence type="ECO:0000256" key="8">
    <source>
        <dbReference type="ARBA" id="ARBA00023157"/>
    </source>
</evidence>
<feature type="compositionally biased region" description="Polar residues" evidence="10">
    <location>
        <begin position="1368"/>
        <end position="1380"/>
    </location>
</feature>
<feature type="domain" description="Fibronectin type-III" evidence="13">
    <location>
        <begin position="1002"/>
        <end position="1095"/>
    </location>
</feature>
<evidence type="ECO:0000256" key="9">
    <source>
        <dbReference type="ARBA" id="ARBA00023319"/>
    </source>
</evidence>
<dbReference type="FunFam" id="2.60.40.10:FF:000333">
    <property type="entry name" value="Down syndrome cell adhesion molecule"/>
    <property type="match status" value="2"/>
</dbReference>
<dbReference type="FunFam" id="2.60.40.10:FF:001035">
    <property type="entry name" value="Down syndrome cell adhesion molecule-like protein Dscam2"/>
    <property type="match status" value="1"/>
</dbReference>
<dbReference type="GO" id="GO:0016020">
    <property type="term" value="C:membrane"/>
    <property type="evidence" value="ECO:0007669"/>
    <property type="project" value="UniProtKB-SubCell"/>
</dbReference>
<evidence type="ECO:0000313" key="15">
    <source>
        <dbReference type="Proteomes" id="UP000801492"/>
    </source>
</evidence>
<dbReference type="SMART" id="SM00409">
    <property type="entry name" value="IG"/>
    <property type="match status" value="6"/>
</dbReference>
<dbReference type="OrthoDB" id="152385at2759"/>
<name>A0A8K0G4U3_IGNLU</name>
<evidence type="ECO:0000313" key="14">
    <source>
        <dbReference type="EMBL" id="KAF2885976.1"/>
    </source>
</evidence>
<evidence type="ECO:0000256" key="4">
    <source>
        <dbReference type="ARBA" id="ARBA00022737"/>
    </source>
</evidence>
<feature type="region of interest" description="Disordered" evidence="10">
    <location>
        <begin position="1393"/>
        <end position="1425"/>
    </location>
</feature>
<dbReference type="InterPro" id="IPR036179">
    <property type="entry name" value="Ig-like_dom_sf"/>
</dbReference>
<dbReference type="GO" id="GO:0048731">
    <property type="term" value="P:system development"/>
    <property type="evidence" value="ECO:0007669"/>
    <property type="project" value="UniProtKB-ARBA"/>
</dbReference>
<evidence type="ECO:0008006" key="16">
    <source>
        <dbReference type="Google" id="ProtNLM"/>
    </source>
</evidence>
<dbReference type="GO" id="GO:0009653">
    <property type="term" value="P:anatomical structure morphogenesis"/>
    <property type="evidence" value="ECO:0007669"/>
    <property type="project" value="UniProtKB-ARBA"/>
</dbReference>
<dbReference type="Pfam" id="PF07679">
    <property type="entry name" value="I-set"/>
    <property type="match status" value="3"/>
</dbReference>
<feature type="domain" description="Fibronectin type-III" evidence="13">
    <location>
        <begin position="1099"/>
        <end position="1190"/>
    </location>
</feature>
<dbReference type="Pfam" id="PF25059">
    <property type="entry name" value="FN3_DSCAM-DSCAML_C"/>
    <property type="match status" value="1"/>
</dbReference>
<dbReference type="InterPro" id="IPR003599">
    <property type="entry name" value="Ig_sub"/>
</dbReference>
<keyword evidence="6 11" id="KW-1133">Transmembrane helix</keyword>
<dbReference type="EMBL" id="VTPC01089022">
    <property type="protein sequence ID" value="KAF2885976.1"/>
    <property type="molecule type" value="Genomic_DNA"/>
</dbReference>
<dbReference type="FunFam" id="2.60.40.10:FF:000022">
    <property type="entry name" value="Cardiac titin"/>
    <property type="match status" value="1"/>
</dbReference>
<feature type="domain" description="Ig-like" evidence="12">
    <location>
        <begin position="31"/>
        <end position="117"/>
    </location>
</feature>
<feature type="compositionally biased region" description="Polar residues" evidence="10">
    <location>
        <begin position="1393"/>
        <end position="1408"/>
    </location>
</feature>
<evidence type="ECO:0000256" key="10">
    <source>
        <dbReference type="SAM" id="MobiDB-lite"/>
    </source>
</evidence>
<dbReference type="SUPFAM" id="SSF49265">
    <property type="entry name" value="Fibronectin type III"/>
    <property type="match status" value="3"/>
</dbReference>
<evidence type="ECO:0000256" key="6">
    <source>
        <dbReference type="ARBA" id="ARBA00022989"/>
    </source>
</evidence>
<dbReference type="SUPFAM" id="SSF48726">
    <property type="entry name" value="Immunoglobulin"/>
    <property type="match status" value="7"/>
</dbReference>
<keyword evidence="8" id="KW-1015">Disulfide bond</keyword>
<keyword evidence="3" id="KW-0732">Signal</keyword>
<feature type="domain" description="Fibronectin type-III" evidence="13">
    <location>
        <begin position="713"/>
        <end position="811"/>
    </location>
</feature>
<comment type="caution">
    <text evidence="14">The sequence shown here is derived from an EMBL/GenBank/DDBJ whole genome shotgun (WGS) entry which is preliminary data.</text>
</comment>
<gene>
    <name evidence="14" type="ORF">ILUMI_20197</name>
</gene>
<feature type="domain" description="Fibronectin type-III" evidence="13">
    <location>
        <begin position="610"/>
        <end position="708"/>
    </location>
</feature>
<evidence type="ECO:0000256" key="5">
    <source>
        <dbReference type="ARBA" id="ARBA00022889"/>
    </source>
</evidence>
<dbReference type="Pfam" id="PF00041">
    <property type="entry name" value="fn3"/>
    <property type="match status" value="5"/>
</dbReference>
<dbReference type="InterPro" id="IPR007110">
    <property type="entry name" value="Ig-like_dom"/>
</dbReference>
<organism evidence="14 15">
    <name type="scientific">Ignelater luminosus</name>
    <name type="common">Cucubano</name>
    <name type="synonym">Pyrophorus luminosus</name>
    <dbReference type="NCBI Taxonomy" id="2038154"/>
    <lineage>
        <taxon>Eukaryota</taxon>
        <taxon>Metazoa</taxon>
        <taxon>Ecdysozoa</taxon>
        <taxon>Arthropoda</taxon>
        <taxon>Hexapoda</taxon>
        <taxon>Insecta</taxon>
        <taxon>Pterygota</taxon>
        <taxon>Neoptera</taxon>
        <taxon>Endopterygota</taxon>
        <taxon>Coleoptera</taxon>
        <taxon>Polyphaga</taxon>
        <taxon>Elateriformia</taxon>
        <taxon>Elateroidea</taxon>
        <taxon>Elateridae</taxon>
        <taxon>Agrypninae</taxon>
        <taxon>Pyrophorini</taxon>
        <taxon>Ignelater</taxon>
    </lineage>
</organism>
<dbReference type="SMART" id="SM00060">
    <property type="entry name" value="FN3"/>
    <property type="match status" value="6"/>
</dbReference>
<dbReference type="InterPro" id="IPR036116">
    <property type="entry name" value="FN3_sf"/>
</dbReference>
<keyword evidence="5" id="KW-0130">Cell adhesion</keyword>
<evidence type="ECO:0000256" key="7">
    <source>
        <dbReference type="ARBA" id="ARBA00023136"/>
    </source>
</evidence>
<dbReference type="CDD" id="cd20958">
    <property type="entry name" value="IgI_5_Dscam"/>
    <property type="match status" value="1"/>
</dbReference>
<feature type="transmembrane region" description="Helical" evidence="11">
    <location>
        <begin position="1215"/>
        <end position="1237"/>
    </location>
</feature>
<dbReference type="PROSITE" id="PS50835">
    <property type="entry name" value="IG_LIKE"/>
    <property type="match status" value="6"/>
</dbReference>
<dbReference type="InterPro" id="IPR050964">
    <property type="entry name" value="Striated_Muscle_Regulatory"/>
</dbReference>
<dbReference type="FunFam" id="2.60.40.10:FF:000028">
    <property type="entry name" value="Neuronal cell adhesion molecule"/>
    <property type="match status" value="1"/>
</dbReference>
<evidence type="ECO:0000259" key="13">
    <source>
        <dbReference type="PROSITE" id="PS50853"/>
    </source>
</evidence>
<dbReference type="Proteomes" id="UP000801492">
    <property type="component" value="Unassembled WGS sequence"/>
</dbReference>
<protein>
    <recommendedName>
        <fullName evidence="16">Down syndrome cell adhesion molecule-like protein Dscam2</fullName>
    </recommendedName>
</protein>
<feature type="domain" description="Ig-like" evidence="12">
    <location>
        <begin position="912"/>
        <end position="994"/>
    </location>
</feature>
<dbReference type="GO" id="GO:0030154">
    <property type="term" value="P:cell differentiation"/>
    <property type="evidence" value="ECO:0007669"/>
    <property type="project" value="UniProtKB-ARBA"/>
</dbReference>
<dbReference type="InterPro" id="IPR013783">
    <property type="entry name" value="Ig-like_fold"/>
</dbReference>
<feature type="domain" description="Fibronectin type-III" evidence="13">
    <location>
        <begin position="512"/>
        <end position="605"/>
    </location>
</feature>
<dbReference type="InterPro" id="IPR056754">
    <property type="entry name" value="DSCAM/DSCAML_C"/>
</dbReference>
<keyword evidence="15" id="KW-1185">Reference proteome</keyword>